<protein>
    <submittedName>
        <fullName evidence="2">Uncharacterized protein</fullName>
    </submittedName>
</protein>
<gene>
    <name evidence="2" type="ORF">CEUSTIGMA_g4089.t1</name>
</gene>
<comment type="caution">
    <text evidence="2">The sequence shown here is derived from an EMBL/GenBank/DDBJ whole genome shotgun (WGS) entry which is preliminary data.</text>
</comment>
<evidence type="ECO:0000256" key="1">
    <source>
        <dbReference type="SAM" id="MobiDB-lite"/>
    </source>
</evidence>
<organism evidence="2 3">
    <name type="scientific">Chlamydomonas eustigma</name>
    <dbReference type="NCBI Taxonomy" id="1157962"/>
    <lineage>
        <taxon>Eukaryota</taxon>
        <taxon>Viridiplantae</taxon>
        <taxon>Chlorophyta</taxon>
        <taxon>core chlorophytes</taxon>
        <taxon>Chlorophyceae</taxon>
        <taxon>CS clade</taxon>
        <taxon>Chlamydomonadales</taxon>
        <taxon>Chlamydomonadaceae</taxon>
        <taxon>Chlamydomonas</taxon>
    </lineage>
</organism>
<accession>A0A250X0P5</accession>
<dbReference type="AlphaFoldDB" id="A0A250X0P5"/>
<sequence>MLLRGRSTPLPSSSSSRTRSHDVPPHDHQVVVAGMRGGGGGGGGGRVVKAVEGQAEEMYRLQVQYNERMQRHWELDRRTLMETAAGGIAGAGVPDESSFEGEHVKSVCAAFTIPMIIARTGQSLGSSYVTVMVV</sequence>
<evidence type="ECO:0000313" key="2">
    <source>
        <dbReference type="EMBL" id="GAX76643.1"/>
    </source>
</evidence>
<reference evidence="2 3" key="1">
    <citation type="submission" date="2017-08" db="EMBL/GenBank/DDBJ databases">
        <title>Acidophilic green algal genome provides insights into adaptation to an acidic environment.</title>
        <authorList>
            <person name="Hirooka S."/>
            <person name="Hirose Y."/>
            <person name="Kanesaki Y."/>
            <person name="Higuchi S."/>
            <person name="Fujiwara T."/>
            <person name="Onuma R."/>
            <person name="Era A."/>
            <person name="Ohbayashi R."/>
            <person name="Uzuka A."/>
            <person name="Nozaki H."/>
            <person name="Yoshikawa H."/>
            <person name="Miyagishima S.Y."/>
        </authorList>
    </citation>
    <scope>NUCLEOTIDE SEQUENCE [LARGE SCALE GENOMIC DNA]</scope>
    <source>
        <strain evidence="2 3">NIES-2499</strain>
    </source>
</reference>
<proteinExistence type="predicted"/>
<dbReference type="EMBL" id="BEGY01000018">
    <property type="protein sequence ID" value="GAX76643.1"/>
    <property type="molecule type" value="Genomic_DNA"/>
</dbReference>
<keyword evidence="3" id="KW-1185">Reference proteome</keyword>
<name>A0A250X0P5_9CHLO</name>
<evidence type="ECO:0000313" key="3">
    <source>
        <dbReference type="Proteomes" id="UP000232323"/>
    </source>
</evidence>
<feature type="region of interest" description="Disordered" evidence="1">
    <location>
        <begin position="1"/>
        <end position="25"/>
    </location>
</feature>
<feature type="compositionally biased region" description="Low complexity" evidence="1">
    <location>
        <begin position="1"/>
        <end position="17"/>
    </location>
</feature>
<dbReference type="Proteomes" id="UP000232323">
    <property type="component" value="Unassembled WGS sequence"/>
</dbReference>